<evidence type="ECO:0000256" key="3">
    <source>
        <dbReference type="ARBA" id="ARBA00023163"/>
    </source>
</evidence>
<accession>A0A0M4LDE7</accession>
<organism evidence="5 6">
    <name type="scientific">Candidatus Pseudothioglobus singularis PS1</name>
    <dbReference type="NCBI Taxonomy" id="1125411"/>
    <lineage>
        <taxon>Bacteria</taxon>
        <taxon>Pseudomonadati</taxon>
        <taxon>Pseudomonadota</taxon>
        <taxon>Gammaproteobacteria</taxon>
        <taxon>Candidatus Pseudothioglobaceae</taxon>
        <taxon>Candidatus Pseudothioglobus</taxon>
    </lineage>
</organism>
<dbReference type="InterPro" id="IPR036388">
    <property type="entry name" value="WH-like_DNA-bd_sf"/>
</dbReference>
<sequence>MTQKLYQKVIDLINNQINSGELIIGDLIPSESQLSKKLNVSIGTVRKAIDKLENRKVLYRHHGKGTYVSDHGFDNSIFNFFSYGKQDGSSIRIYKTTPIRLKEKASAEIAFQLGINQGDDVIYLERLGYIDKKSPIIVEKSWWVAEAVEGLQDPSVHIPDLLYAVIFKQFNTQITSSQEVLTAGITNAEIAEKLHINKGDPVVILNRHSYAKGKGLVEFRITTGRADMFSYTTTIGNPDA</sequence>
<dbReference type="InterPro" id="IPR050679">
    <property type="entry name" value="Bact_HTH_transcr_reg"/>
</dbReference>
<dbReference type="SUPFAM" id="SSF46785">
    <property type="entry name" value="Winged helix' DNA-binding domain"/>
    <property type="match status" value="1"/>
</dbReference>
<dbReference type="Proteomes" id="UP000068905">
    <property type="component" value="Chromosome"/>
</dbReference>
<feature type="domain" description="HTH gntR-type" evidence="4">
    <location>
        <begin position="3"/>
        <end position="71"/>
    </location>
</feature>
<dbReference type="PANTHER" id="PTHR44846">
    <property type="entry name" value="MANNOSYL-D-GLYCERATE TRANSPORT/METABOLISM SYSTEM REPRESSOR MNGR-RELATED"/>
    <property type="match status" value="1"/>
</dbReference>
<keyword evidence="6" id="KW-1185">Reference proteome</keyword>
<dbReference type="PATRIC" id="fig|1125411.7.peg.936"/>
<dbReference type="GO" id="GO:0003677">
    <property type="term" value="F:DNA binding"/>
    <property type="evidence" value="ECO:0007669"/>
    <property type="project" value="UniProtKB-KW"/>
</dbReference>
<dbReference type="InterPro" id="IPR000524">
    <property type="entry name" value="Tscrpt_reg_HTH_GntR"/>
</dbReference>
<name>A0A0M4LDE7_9GAMM</name>
<dbReference type="Gene3D" id="3.40.1410.10">
    <property type="entry name" value="Chorismate lyase-like"/>
    <property type="match status" value="1"/>
</dbReference>
<dbReference type="Pfam" id="PF07702">
    <property type="entry name" value="UTRA"/>
    <property type="match status" value="1"/>
</dbReference>
<dbReference type="PROSITE" id="PS50949">
    <property type="entry name" value="HTH_GNTR"/>
    <property type="match status" value="1"/>
</dbReference>
<gene>
    <name evidence="5" type="ORF">W908_04765</name>
</gene>
<dbReference type="SUPFAM" id="SSF64288">
    <property type="entry name" value="Chorismate lyase-like"/>
    <property type="match status" value="1"/>
</dbReference>
<dbReference type="CDD" id="cd07377">
    <property type="entry name" value="WHTH_GntR"/>
    <property type="match status" value="1"/>
</dbReference>
<dbReference type="OrthoDB" id="7173258at2"/>
<dbReference type="KEGG" id="tsn:W908_04765"/>
<protein>
    <submittedName>
        <fullName evidence="5">Transcriptional regulator</fullName>
    </submittedName>
</protein>
<dbReference type="RefSeq" id="WP_053820143.1">
    <property type="nucleotide sequence ID" value="NZ_CP006911.1"/>
</dbReference>
<dbReference type="STRING" id="1125411.W908_04765"/>
<dbReference type="InterPro" id="IPR011663">
    <property type="entry name" value="UTRA"/>
</dbReference>
<reference evidence="5 6" key="1">
    <citation type="journal article" date="2015" name="Genome Announc.">
        <title>Genome Sequence of 'Candidatus Thioglobus singularis' Strain PS1, a Mixotroph from the SUP05 Clade of Marine Gammaproteobacteria.</title>
        <authorList>
            <person name="Marshall K.T."/>
            <person name="Morris R.M."/>
        </authorList>
    </citation>
    <scope>NUCLEOTIDE SEQUENCE [LARGE SCALE GENOMIC DNA]</scope>
    <source>
        <strain evidence="5 6">PS1</strain>
    </source>
</reference>
<keyword evidence="1" id="KW-0805">Transcription regulation</keyword>
<dbReference type="AlphaFoldDB" id="A0A0M4LDE7"/>
<dbReference type="SMART" id="SM00866">
    <property type="entry name" value="UTRA"/>
    <property type="match status" value="1"/>
</dbReference>
<dbReference type="InterPro" id="IPR028978">
    <property type="entry name" value="Chorismate_lyase_/UTRA_dom_sf"/>
</dbReference>
<keyword evidence="2" id="KW-0238">DNA-binding</keyword>
<dbReference type="PANTHER" id="PTHR44846:SF1">
    <property type="entry name" value="MANNOSYL-D-GLYCERATE TRANSPORT_METABOLISM SYSTEM REPRESSOR MNGR-RELATED"/>
    <property type="match status" value="1"/>
</dbReference>
<dbReference type="Pfam" id="PF00392">
    <property type="entry name" value="GntR"/>
    <property type="match status" value="1"/>
</dbReference>
<keyword evidence="3" id="KW-0804">Transcription</keyword>
<evidence type="ECO:0000313" key="5">
    <source>
        <dbReference type="EMBL" id="ALE01932.1"/>
    </source>
</evidence>
<evidence type="ECO:0000313" key="6">
    <source>
        <dbReference type="Proteomes" id="UP000068905"/>
    </source>
</evidence>
<dbReference type="SMART" id="SM00345">
    <property type="entry name" value="HTH_GNTR"/>
    <property type="match status" value="1"/>
</dbReference>
<dbReference type="EMBL" id="CP006911">
    <property type="protein sequence ID" value="ALE01932.1"/>
    <property type="molecule type" value="Genomic_DNA"/>
</dbReference>
<dbReference type="GO" id="GO:0003700">
    <property type="term" value="F:DNA-binding transcription factor activity"/>
    <property type="evidence" value="ECO:0007669"/>
    <property type="project" value="InterPro"/>
</dbReference>
<dbReference type="InterPro" id="IPR036390">
    <property type="entry name" value="WH_DNA-bd_sf"/>
</dbReference>
<evidence type="ECO:0000256" key="1">
    <source>
        <dbReference type="ARBA" id="ARBA00023015"/>
    </source>
</evidence>
<evidence type="ECO:0000259" key="4">
    <source>
        <dbReference type="PROSITE" id="PS50949"/>
    </source>
</evidence>
<dbReference type="GO" id="GO:0045892">
    <property type="term" value="P:negative regulation of DNA-templated transcription"/>
    <property type="evidence" value="ECO:0007669"/>
    <property type="project" value="TreeGrafter"/>
</dbReference>
<evidence type="ECO:0000256" key="2">
    <source>
        <dbReference type="ARBA" id="ARBA00023125"/>
    </source>
</evidence>
<proteinExistence type="predicted"/>
<dbReference type="Gene3D" id="1.10.10.10">
    <property type="entry name" value="Winged helix-like DNA-binding domain superfamily/Winged helix DNA-binding domain"/>
    <property type="match status" value="1"/>
</dbReference>